<feature type="compositionally biased region" description="Basic residues" evidence="1">
    <location>
        <begin position="442"/>
        <end position="452"/>
    </location>
</feature>
<dbReference type="PANTHER" id="PTHR33480:SF5">
    <property type="entry name" value="SI:DKEY-51D8.9"/>
    <property type="match status" value="1"/>
</dbReference>
<accession>A0A4U5TTQ5</accession>
<dbReference type="STRING" id="240159.A0A4U5TTQ5"/>
<gene>
    <name evidence="2" type="ORF">D9C73_027699</name>
</gene>
<dbReference type="Proteomes" id="UP000298787">
    <property type="component" value="Unassembled WGS sequence"/>
</dbReference>
<sequence length="518" mass="57895">MEDFINPANYLKMVNAVKRTCGYESRTNTFAIPSLATKLGNALVKVSKLLKAQGLISNNQELVKHASEFQEVHNQKWNALVSATALRNIVEAKWNAPALMPFTEDVQRMHQFLCEKLKEWSITLSESPSTKAWIALAKVCLTQTILFNRRREGEVASMPLSAFLSRDPSDHHQDLDWALSEVEKKLCRHFSRIVTRGKRGRAVPILLTPNMLHALELLVQQRETCGVLGDNIYMFARPAAMSHLRGSDCIRDFAKAYGAKCPKALSSTKLRKHAATLSTVLNMTDTDMDQLANFLGHDIRIHREFYRLPDKTLQLAKISKVLLALESGRLAEFHGKNLDEITIDPNENVMGSDEEDGCDGDRSFAVDEPLAEESVADVGNSTGKNPIPEEPSAEHGAASPVAHSSKEPSAEESVADVGHTTGKKHKRPSAEHGAASPVAHSSKGKAPQKRRPWQAAEIRAVERHMFQFIRSSTVPSKTDCEKCLRAEAESLHNRNWQNLKFYVYNRITALKRKMHPQQ</sequence>
<feature type="region of interest" description="Disordered" evidence="1">
    <location>
        <begin position="343"/>
        <end position="454"/>
    </location>
</feature>
<evidence type="ECO:0000313" key="2">
    <source>
        <dbReference type="EMBL" id="TKS64907.1"/>
    </source>
</evidence>
<evidence type="ECO:0000313" key="3">
    <source>
        <dbReference type="Proteomes" id="UP000298787"/>
    </source>
</evidence>
<dbReference type="AlphaFoldDB" id="A0A4U5TTQ5"/>
<dbReference type="PANTHER" id="PTHR33480">
    <property type="entry name" value="SET DOMAIN-CONTAINING PROTEIN-RELATED"/>
    <property type="match status" value="1"/>
</dbReference>
<name>A0A4U5TTQ5_COLLU</name>
<evidence type="ECO:0000256" key="1">
    <source>
        <dbReference type="SAM" id="MobiDB-lite"/>
    </source>
</evidence>
<reference evidence="2 3" key="1">
    <citation type="submission" date="2019-01" db="EMBL/GenBank/DDBJ databases">
        <title>Genome Assembly of Collichthys lucidus.</title>
        <authorList>
            <person name="Cai M."/>
            <person name="Xiao S."/>
        </authorList>
    </citation>
    <scope>NUCLEOTIDE SEQUENCE [LARGE SCALE GENOMIC DNA]</scope>
    <source>
        <strain evidence="2">JT15FE1705JMU</strain>
        <tissue evidence="2">Muscle</tissue>
    </source>
</reference>
<organism evidence="2 3">
    <name type="scientific">Collichthys lucidus</name>
    <name type="common">Big head croaker</name>
    <name type="synonym">Sciaena lucida</name>
    <dbReference type="NCBI Taxonomy" id="240159"/>
    <lineage>
        <taxon>Eukaryota</taxon>
        <taxon>Metazoa</taxon>
        <taxon>Chordata</taxon>
        <taxon>Craniata</taxon>
        <taxon>Vertebrata</taxon>
        <taxon>Euteleostomi</taxon>
        <taxon>Actinopterygii</taxon>
        <taxon>Neopterygii</taxon>
        <taxon>Teleostei</taxon>
        <taxon>Neoteleostei</taxon>
        <taxon>Acanthomorphata</taxon>
        <taxon>Eupercaria</taxon>
        <taxon>Sciaenidae</taxon>
        <taxon>Collichthys</taxon>
    </lineage>
</organism>
<dbReference type="EMBL" id="ML142788">
    <property type="protein sequence ID" value="TKS64907.1"/>
    <property type="molecule type" value="Genomic_DNA"/>
</dbReference>
<protein>
    <submittedName>
        <fullName evidence="2">Uncharacterized protein</fullName>
    </submittedName>
</protein>
<keyword evidence="3" id="KW-1185">Reference proteome</keyword>
<proteinExistence type="predicted"/>